<proteinExistence type="predicted"/>
<organism evidence="1 2">
    <name type="scientific">Mycobacterium phage Baee</name>
    <dbReference type="NCBI Taxonomy" id="1647306"/>
    <lineage>
        <taxon>Viruses</taxon>
        <taxon>Duplodnaviria</taxon>
        <taxon>Heunggongvirae</taxon>
        <taxon>Uroviricota</taxon>
        <taxon>Caudoviricetes</taxon>
        <taxon>Bclasvirinae</taxon>
        <taxon>Acadianvirus</taxon>
        <taxon>Acadianvirus baee</taxon>
    </lineage>
</organism>
<accession>A0A0F6SJQ6</accession>
<dbReference type="RefSeq" id="YP_009193518.1">
    <property type="nucleotide sequence ID" value="NC_028742.1"/>
</dbReference>
<gene>
    <name evidence="1" type="primary">63</name>
    <name evidence="1" type="ORF">SEA_BAEE_63</name>
</gene>
<dbReference type="KEGG" id="vg:26586421"/>
<sequence>MSTPQQRCPLCAKPLNPVEVRNALSRYTDRYICDRCGTVEAFTLARLNDNPNARTCLYFDEVMGVALVNETEAGYVPIWEAPPMVSYDWVRRYVDAVNERHGINVEDKFTIVGASMALGGIR</sequence>
<keyword evidence="2" id="KW-1185">Reference proteome</keyword>
<dbReference type="GeneID" id="26586421"/>
<name>A0A0F6SJQ6_9CAUD</name>
<evidence type="ECO:0000313" key="2">
    <source>
        <dbReference type="Proteomes" id="UP000204054"/>
    </source>
</evidence>
<protein>
    <submittedName>
        <fullName evidence="1">Uncharacterized protein</fullName>
    </submittedName>
</protein>
<dbReference type="EMBL" id="KR080199">
    <property type="protein sequence ID" value="AKF14632.1"/>
    <property type="molecule type" value="Genomic_DNA"/>
</dbReference>
<reference evidence="1 2" key="1">
    <citation type="journal article" date="2015" name="Genome Announc.">
        <title>Genome Sequences of Mycobacteriophages AlanGrant, Baee, Corofin, OrangeOswald, and Vincenzo, New Members of Cluster B.</title>
        <authorList>
            <person name="Pope W.H."/>
            <person name="Carbonara M.E."/>
            <person name="Cioffi H.M."/>
            <person name="Cruz T."/>
            <person name="Dang B.Q."/>
            <person name="Doyle A.N."/>
            <person name="Fan O.H."/>
            <person name="Gallagher M."/>
            <person name="Gentile G.M."/>
            <person name="German B.A."/>
            <person name="Farrell M.E."/>
            <person name="Gerwig M."/>
            <person name="Hunter K.L."/>
            <person name="Lefever V.E."/>
            <person name="Marfisi N.A."/>
            <person name="McDonnell J.E."/>
            <person name="Monga J.K."/>
            <person name="Quiroz K.G."/>
            <person name="Pong A.C."/>
            <person name="Rimple P.A."/>
            <person name="Situ M."/>
            <person name="Sohnen P.C."/>
            <person name="Stockinger A.N."/>
            <person name="Thompson P.K."/>
            <person name="Torchio N.M."/>
            <person name="Toner C.L."/>
            <person name="Ulbrich M.C."/>
            <person name="Vohra N.I."/>
            <person name="Zakir A."/>
            <person name="Adkins N.L."/>
            <person name="Brown B.R."/>
            <person name="Churilla B.M."/>
            <person name="Kramer Z.J."/>
            <person name="Lapin J.S."/>
            <person name="Montgomery M.T."/>
            <person name="Prout A.K."/>
            <person name="Grubb S.R."/>
            <person name="Warner M.H."/>
            <person name="Bowman C.A."/>
            <person name="Russell D.A."/>
            <person name="Hatfull G.F."/>
        </authorList>
    </citation>
    <scope>NUCLEOTIDE SEQUENCE [LARGE SCALE GENOMIC DNA]</scope>
</reference>
<dbReference type="Proteomes" id="UP000204054">
    <property type="component" value="Segment"/>
</dbReference>
<dbReference type="OrthoDB" id="249at1982876"/>
<evidence type="ECO:0000313" key="1">
    <source>
        <dbReference type="EMBL" id="AKF14632.1"/>
    </source>
</evidence>